<dbReference type="AlphaFoldDB" id="A0A8S4AGZ3"/>
<dbReference type="GO" id="GO:0030672">
    <property type="term" value="C:synaptic vesicle membrane"/>
    <property type="evidence" value="ECO:0007669"/>
    <property type="project" value="TreeGrafter"/>
</dbReference>
<feature type="compositionally biased region" description="Basic and acidic residues" evidence="1">
    <location>
        <begin position="210"/>
        <end position="219"/>
    </location>
</feature>
<dbReference type="Gene3D" id="2.60.40.150">
    <property type="entry name" value="C2 domain"/>
    <property type="match status" value="1"/>
</dbReference>
<dbReference type="OrthoDB" id="5831756at2759"/>
<comment type="caution">
    <text evidence="3">The sequence shown here is derived from an EMBL/GenBank/DDBJ whole genome shotgun (WGS) entry which is preliminary data.</text>
</comment>
<feature type="domain" description="C2" evidence="2">
    <location>
        <begin position="11"/>
        <end position="123"/>
    </location>
</feature>
<dbReference type="GO" id="GO:0099525">
    <property type="term" value="P:presynaptic dense core vesicle exocytosis"/>
    <property type="evidence" value="ECO:0007669"/>
    <property type="project" value="TreeGrafter"/>
</dbReference>
<dbReference type="PROSITE" id="PS50004">
    <property type="entry name" value="C2"/>
    <property type="match status" value="1"/>
</dbReference>
<dbReference type="GO" id="GO:0043195">
    <property type="term" value="C:terminal bouton"/>
    <property type="evidence" value="ECO:0007669"/>
    <property type="project" value="TreeGrafter"/>
</dbReference>
<dbReference type="InterPro" id="IPR000008">
    <property type="entry name" value="C2_dom"/>
</dbReference>
<dbReference type="GO" id="GO:0098831">
    <property type="term" value="C:presynaptic active zone cytoplasmic component"/>
    <property type="evidence" value="ECO:0007669"/>
    <property type="project" value="TreeGrafter"/>
</dbReference>
<dbReference type="GO" id="GO:0031594">
    <property type="term" value="C:neuromuscular junction"/>
    <property type="evidence" value="ECO:0007669"/>
    <property type="project" value="TreeGrafter"/>
</dbReference>
<accession>A0A8S4AGZ3</accession>
<sequence>MDYLIRERLESPPGFCGTMSAFRPNHPFETPVVFVRCPFVSVDDKFNTYVTLKVQNVKSTTITVRGEQPCWEQDFMFEINRLDLGLIVEVWNKGLIWDTMVGTSWIPLKNVRQSEEEGSGEWIFLDAEVLMKADEIYGTKNPTPHRLLLDTRFELPFDIPDDEAQYWTGRLERINTMGIHDEYHLQDDNQSGPLPFAPSQCSLDDQDSAVDDRDSDYRSETSNSLPPRYHTTAQPNSSMHQYPMGPRPQHHQDCCTDSINSFDLDYRDQRGSR</sequence>
<protein>
    <submittedName>
        <fullName evidence="3">(Atlantic silverside) hypothetical protein</fullName>
    </submittedName>
</protein>
<reference evidence="3" key="1">
    <citation type="submission" date="2021-05" db="EMBL/GenBank/DDBJ databases">
        <authorList>
            <person name="Tigano A."/>
        </authorList>
    </citation>
    <scope>NUCLEOTIDE SEQUENCE</scope>
</reference>
<evidence type="ECO:0000256" key="1">
    <source>
        <dbReference type="SAM" id="MobiDB-lite"/>
    </source>
</evidence>
<dbReference type="Proteomes" id="UP000677803">
    <property type="component" value="Unassembled WGS sequence"/>
</dbReference>
<evidence type="ECO:0000313" key="4">
    <source>
        <dbReference type="Proteomes" id="UP000677803"/>
    </source>
</evidence>
<dbReference type="GO" id="GO:0005516">
    <property type="term" value="F:calmodulin binding"/>
    <property type="evidence" value="ECO:0007669"/>
    <property type="project" value="TreeGrafter"/>
</dbReference>
<gene>
    <name evidence="3" type="ORF">MMEN_LOCUS4056</name>
</gene>
<dbReference type="GO" id="GO:0016082">
    <property type="term" value="P:synaptic vesicle priming"/>
    <property type="evidence" value="ECO:0007669"/>
    <property type="project" value="TreeGrafter"/>
</dbReference>
<dbReference type="FunFam" id="2.60.40.150:FF:000031">
    <property type="entry name" value="Protein unc-13 homolog B"/>
    <property type="match status" value="1"/>
</dbReference>
<proteinExistence type="predicted"/>
<feature type="compositionally biased region" description="Polar residues" evidence="1">
    <location>
        <begin position="220"/>
        <end position="240"/>
    </location>
</feature>
<dbReference type="PANTHER" id="PTHR10480">
    <property type="entry name" value="PROTEIN UNC-13 HOMOLOG"/>
    <property type="match status" value="1"/>
</dbReference>
<dbReference type="SMART" id="SM00239">
    <property type="entry name" value="C2"/>
    <property type="match status" value="1"/>
</dbReference>
<dbReference type="GO" id="GO:0017075">
    <property type="term" value="F:syntaxin-1 binding"/>
    <property type="evidence" value="ECO:0007669"/>
    <property type="project" value="TreeGrafter"/>
</dbReference>
<dbReference type="GO" id="GO:0035249">
    <property type="term" value="P:synaptic transmission, glutamatergic"/>
    <property type="evidence" value="ECO:0007669"/>
    <property type="project" value="TreeGrafter"/>
</dbReference>
<dbReference type="CDD" id="cd08394">
    <property type="entry name" value="C2A_Munc13"/>
    <property type="match status" value="1"/>
</dbReference>
<dbReference type="InterPro" id="IPR035892">
    <property type="entry name" value="C2_domain_sf"/>
</dbReference>
<dbReference type="PANTHER" id="PTHR10480:SF8">
    <property type="entry name" value="PROTEIN UNC-13 HOMOLOG B"/>
    <property type="match status" value="1"/>
</dbReference>
<evidence type="ECO:0000259" key="2">
    <source>
        <dbReference type="PROSITE" id="PS50004"/>
    </source>
</evidence>
<dbReference type="GO" id="GO:0061789">
    <property type="term" value="P:dense core granule priming"/>
    <property type="evidence" value="ECO:0007669"/>
    <property type="project" value="TreeGrafter"/>
</dbReference>
<dbReference type="SUPFAM" id="SSF49562">
    <property type="entry name" value="C2 domain (Calcium/lipid-binding domain, CaLB)"/>
    <property type="match status" value="1"/>
</dbReference>
<dbReference type="GO" id="GO:0042734">
    <property type="term" value="C:presynaptic membrane"/>
    <property type="evidence" value="ECO:0007669"/>
    <property type="project" value="TreeGrafter"/>
</dbReference>
<dbReference type="GO" id="GO:0016081">
    <property type="term" value="P:synaptic vesicle docking"/>
    <property type="evidence" value="ECO:0007669"/>
    <property type="project" value="TreeGrafter"/>
</dbReference>
<dbReference type="Pfam" id="PF00168">
    <property type="entry name" value="C2"/>
    <property type="match status" value="1"/>
</dbReference>
<feature type="region of interest" description="Disordered" evidence="1">
    <location>
        <begin position="184"/>
        <end position="273"/>
    </location>
</feature>
<dbReference type="InterPro" id="IPR027080">
    <property type="entry name" value="Unc-13"/>
</dbReference>
<feature type="compositionally biased region" description="Basic and acidic residues" evidence="1">
    <location>
        <begin position="264"/>
        <end position="273"/>
    </location>
</feature>
<name>A0A8S4AGZ3_9TELE</name>
<dbReference type="EMBL" id="CAJRST010003335">
    <property type="protein sequence ID" value="CAG5867254.1"/>
    <property type="molecule type" value="Genomic_DNA"/>
</dbReference>
<dbReference type="GO" id="GO:0019992">
    <property type="term" value="F:diacylglycerol binding"/>
    <property type="evidence" value="ECO:0007669"/>
    <property type="project" value="InterPro"/>
</dbReference>
<keyword evidence="4" id="KW-1185">Reference proteome</keyword>
<organism evidence="3 4">
    <name type="scientific">Menidia menidia</name>
    <name type="common">Atlantic silverside</name>
    <dbReference type="NCBI Taxonomy" id="238744"/>
    <lineage>
        <taxon>Eukaryota</taxon>
        <taxon>Metazoa</taxon>
        <taxon>Chordata</taxon>
        <taxon>Craniata</taxon>
        <taxon>Vertebrata</taxon>
        <taxon>Euteleostomi</taxon>
        <taxon>Actinopterygii</taxon>
        <taxon>Neopterygii</taxon>
        <taxon>Teleostei</taxon>
        <taxon>Neoteleostei</taxon>
        <taxon>Acanthomorphata</taxon>
        <taxon>Ovalentaria</taxon>
        <taxon>Atherinomorphae</taxon>
        <taxon>Atheriniformes</taxon>
        <taxon>Atherinopsidae</taxon>
        <taxon>Menidiinae</taxon>
        <taxon>Menidia</taxon>
    </lineage>
</organism>
<evidence type="ECO:0000313" key="3">
    <source>
        <dbReference type="EMBL" id="CAG5867254.1"/>
    </source>
</evidence>